<evidence type="ECO:0000313" key="2">
    <source>
        <dbReference type="Proteomes" id="UP000307087"/>
    </source>
</evidence>
<gene>
    <name evidence="1" type="ORF">E9934_00585</name>
</gene>
<dbReference type="Proteomes" id="UP000307087">
    <property type="component" value="Unassembled WGS sequence"/>
</dbReference>
<keyword evidence="2" id="KW-1185">Reference proteome</keyword>
<comment type="caution">
    <text evidence="1">The sequence shown here is derived from an EMBL/GenBank/DDBJ whole genome shotgun (WGS) entry which is preliminary data.</text>
</comment>
<protein>
    <submittedName>
        <fullName evidence="1">Uncharacterized protein</fullName>
    </submittedName>
</protein>
<dbReference type="EMBL" id="STGW01000001">
    <property type="protein sequence ID" value="THV18182.1"/>
    <property type="molecule type" value="Genomic_DNA"/>
</dbReference>
<accession>A0A4S8NPL6</accession>
<evidence type="ECO:0000313" key="1">
    <source>
        <dbReference type="EMBL" id="THV18182.1"/>
    </source>
</evidence>
<proteinExistence type="predicted"/>
<sequence>MSLDRVRRRAQDSAALADVVRVSRQYRRLAELEIGVRENALLRERLDGVLSELERAVVPVLERIHPDQH</sequence>
<dbReference type="RefSeq" id="WP_136560898.1">
    <property type="nucleotide sequence ID" value="NZ_BAABLS010000002.1"/>
</dbReference>
<dbReference type="AlphaFoldDB" id="A0A4S8NPL6"/>
<reference evidence="1 2" key="1">
    <citation type="journal article" date="2009" name="Int. J. Syst. Evol. Microbiol.">
        <title>Nocardioides caeni sp. nov., isolated from wastewater.</title>
        <authorList>
            <person name="Yoon J.H."/>
            <person name="Kang S.J."/>
            <person name="Park S."/>
            <person name="Kim W."/>
            <person name="Oh T.K."/>
        </authorList>
    </citation>
    <scope>NUCLEOTIDE SEQUENCE [LARGE SCALE GENOMIC DNA]</scope>
    <source>
        <strain evidence="1 2">DSM 23134</strain>
    </source>
</reference>
<name>A0A4S8NPL6_9ACTN</name>
<organism evidence="1 2">
    <name type="scientific">Nocardioides caeni</name>
    <dbReference type="NCBI Taxonomy" id="574700"/>
    <lineage>
        <taxon>Bacteria</taxon>
        <taxon>Bacillati</taxon>
        <taxon>Actinomycetota</taxon>
        <taxon>Actinomycetes</taxon>
        <taxon>Propionibacteriales</taxon>
        <taxon>Nocardioidaceae</taxon>
        <taxon>Nocardioides</taxon>
    </lineage>
</organism>